<dbReference type="Proteomes" id="UP001193081">
    <property type="component" value="Unassembled WGS sequence"/>
</dbReference>
<dbReference type="SUPFAM" id="SSF49785">
    <property type="entry name" value="Galactose-binding domain-like"/>
    <property type="match status" value="1"/>
</dbReference>
<dbReference type="InterPro" id="IPR017853">
    <property type="entry name" value="GH"/>
</dbReference>
<dbReference type="RefSeq" id="WP_135480091.1">
    <property type="nucleotide sequence ID" value="NZ_SIJK02000046.1"/>
</dbReference>
<evidence type="ECO:0000259" key="1">
    <source>
        <dbReference type="Pfam" id="PF11790"/>
    </source>
</evidence>
<evidence type="ECO:0000313" key="2">
    <source>
        <dbReference type="EMBL" id="MBP1467896.1"/>
    </source>
</evidence>
<keyword evidence="3" id="KW-1185">Reference proteome</keyword>
<dbReference type="SUPFAM" id="SSF51445">
    <property type="entry name" value="(Trans)glycosidases"/>
    <property type="match status" value="1"/>
</dbReference>
<proteinExistence type="predicted"/>
<dbReference type="InterPro" id="IPR008979">
    <property type="entry name" value="Galactose-bd-like_sf"/>
</dbReference>
<gene>
    <name evidence="2" type="ORF">EYB53_019425</name>
</gene>
<comment type="caution">
    <text evidence="2">The sequence shown here is derived from an EMBL/GenBank/DDBJ whole genome shotgun (WGS) entry which is preliminary data.</text>
</comment>
<dbReference type="EMBL" id="SIJK02000046">
    <property type="protein sequence ID" value="MBP1467896.1"/>
    <property type="molecule type" value="Genomic_DNA"/>
</dbReference>
<organism evidence="2 3">
    <name type="scientific">Candidatus Chloroploca mongolica</name>
    <dbReference type="NCBI Taxonomy" id="2528176"/>
    <lineage>
        <taxon>Bacteria</taxon>
        <taxon>Bacillati</taxon>
        <taxon>Chloroflexota</taxon>
        <taxon>Chloroflexia</taxon>
        <taxon>Chloroflexales</taxon>
        <taxon>Chloroflexineae</taxon>
        <taxon>Oscillochloridaceae</taxon>
        <taxon>Candidatus Chloroploca</taxon>
    </lineage>
</organism>
<dbReference type="PANTHER" id="PTHR12631">
    <property type="entry name" value="ALPHA-L-IDURONIDASE"/>
    <property type="match status" value="1"/>
</dbReference>
<evidence type="ECO:0000313" key="3">
    <source>
        <dbReference type="Proteomes" id="UP001193081"/>
    </source>
</evidence>
<name>A0ABS4DEN4_9CHLR</name>
<accession>A0ABS4DEN4</accession>
<reference evidence="2 3" key="1">
    <citation type="submission" date="2021-03" db="EMBL/GenBank/DDBJ databases">
        <authorList>
            <person name="Grouzdev D.S."/>
        </authorList>
    </citation>
    <scope>NUCLEOTIDE SEQUENCE [LARGE SCALE GENOMIC DNA]</scope>
    <source>
        <strain evidence="2 3">M50-1</strain>
    </source>
</reference>
<feature type="domain" description="Asl1-like glycosyl hydrolase catalytic" evidence="1">
    <location>
        <begin position="163"/>
        <end position="320"/>
    </location>
</feature>
<dbReference type="Gene3D" id="3.20.20.80">
    <property type="entry name" value="Glycosidases"/>
    <property type="match status" value="1"/>
</dbReference>
<sequence>MRQHLWRWSLIIFIAALLIGSIIPVTSHAQRTSVPVHGPTGPAVFGLNTHLATRYPDATTMDIPAALVSELGVTWVREDFHWHRVQPQPDVWDWTFTDAAMRALLSRNINVLGVLGPSVGWATPYPGDPSNDVSYYAPDPDAFAAYAQRVVTRYRRYVNHWEIWNEPDHPIFWRPTPDAAAYTRLLIKTATAIRAADPSATILIGGINPYDTTFLREVAAQGGWNSFDVLAIHPYVDPYGPEDGNLAAALTDVRAVATQHGQKPIWVTEVGWASGPGDRDAMGRTNEQMQADYLVRANLMLWEAGVEKIFWYSFKDDAHNPYGLIRYGSGRTDYRSRKPAFDALRTLNQQLAGATYVSRRDLFQMNVVDTFEAFATWQRVSEPNGTLRPSSRARSGRGGAELSYNFATTGNDYVAFERQPALPLLGEPYAVGVWVYGDGSPHNLKVLIRDAEGEVLQFVLGPAGAPGWHFLRVPILGEVEPGNVIVPGGNRRVDFPASLVTLVFDDIVDNFVGSGTIWLDDLTVITGYEVYDLRLQRGNEALDILWSPPGAWVNLATRANSGRIIDRSGNLRTIEAQGGQMRIDVGSAPVYLWHQR</sequence>
<dbReference type="PANTHER" id="PTHR12631:SF10">
    <property type="entry name" value="BETA-XYLOSIDASE-LIKE PROTEIN-RELATED"/>
    <property type="match status" value="1"/>
</dbReference>
<dbReference type="InterPro" id="IPR051923">
    <property type="entry name" value="Glycosyl_Hydrolase_39"/>
</dbReference>
<dbReference type="InterPro" id="IPR024655">
    <property type="entry name" value="Asl1_glyco_hydro_catalytic"/>
</dbReference>
<protein>
    <submittedName>
        <fullName evidence="2">Cellulase family glycosylhydrolase</fullName>
    </submittedName>
</protein>
<dbReference type="Pfam" id="PF11790">
    <property type="entry name" value="Glyco_hydro_cc"/>
    <property type="match status" value="1"/>
</dbReference>